<gene>
    <name evidence="8" type="primary">rsmB_1</name>
    <name evidence="8" type="ORF">JGUZn3_08880</name>
</gene>
<feature type="region of interest" description="Disordered" evidence="6">
    <location>
        <begin position="1"/>
        <end position="114"/>
    </location>
</feature>
<feature type="compositionally biased region" description="Basic residues" evidence="6">
    <location>
        <begin position="53"/>
        <end position="63"/>
    </location>
</feature>
<evidence type="ECO:0000259" key="7">
    <source>
        <dbReference type="PROSITE" id="PS51686"/>
    </source>
</evidence>
<keyword evidence="1 5" id="KW-0489">Methyltransferase</keyword>
<keyword evidence="3 5" id="KW-0949">S-adenosyl-L-methionine</keyword>
<keyword evidence="2 5" id="KW-0808">Transferase</keyword>
<dbReference type="EC" id="2.1.1.176" evidence="8"/>
<evidence type="ECO:0000256" key="2">
    <source>
        <dbReference type="ARBA" id="ARBA00022679"/>
    </source>
</evidence>
<dbReference type="CDD" id="cd02440">
    <property type="entry name" value="AdoMet_MTases"/>
    <property type="match status" value="1"/>
</dbReference>
<protein>
    <submittedName>
        <fullName evidence="8">Ribosomal RNA small subunit methyltransferase B</fullName>
        <ecNumber evidence="8">2.1.1.176</ecNumber>
    </submittedName>
</protein>
<dbReference type="PANTHER" id="PTHR22807">
    <property type="entry name" value="NOP2 YEAST -RELATED NOL1/NOP2/FMU SUN DOMAIN-CONTAINING"/>
    <property type="match status" value="1"/>
</dbReference>
<dbReference type="GO" id="GO:0006355">
    <property type="term" value="P:regulation of DNA-templated transcription"/>
    <property type="evidence" value="ECO:0007669"/>
    <property type="project" value="InterPro"/>
</dbReference>
<reference evidence="8 9" key="1">
    <citation type="submission" date="2020-08" db="EMBL/GenBank/DDBJ databases">
        <title>Complete genome sequence of Entomobacter blattae G55GP.</title>
        <authorList>
            <person name="Poehlein A."/>
            <person name="Guzman J."/>
            <person name="Daniel R."/>
            <person name="Vilcinskas A."/>
        </authorList>
    </citation>
    <scope>NUCLEOTIDE SEQUENCE [LARGE SCALE GENOMIC DNA]</scope>
    <source>
        <strain evidence="8 9">G55GP</strain>
    </source>
</reference>
<feature type="binding site" evidence="5">
    <location>
        <position position="391"/>
    </location>
    <ligand>
        <name>S-adenosyl-L-methionine</name>
        <dbReference type="ChEBI" id="CHEBI:59789"/>
    </ligand>
</feature>
<evidence type="ECO:0000256" key="1">
    <source>
        <dbReference type="ARBA" id="ARBA00022603"/>
    </source>
</evidence>
<dbReference type="PANTHER" id="PTHR22807:SF61">
    <property type="entry name" value="NOL1_NOP2_SUN FAMILY PROTEIN _ ANTITERMINATION NUSB DOMAIN-CONTAINING PROTEIN"/>
    <property type="match status" value="1"/>
</dbReference>
<dbReference type="Gene3D" id="3.40.50.150">
    <property type="entry name" value="Vaccinia Virus protein VP39"/>
    <property type="match status" value="1"/>
</dbReference>
<dbReference type="SUPFAM" id="SSF48013">
    <property type="entry name" value="NusB-like"/>
    <property type="match status" value="1"/>
</dbReference>
<evidence type="ECO:0000256" key="3">
    <source>
        <dbReference type="ARBA" id="ARBA00022691"/>
    </source>
</evidence>
<dbReference type="KEGG" id="ebla:JGUZn3_08880"/>
<dbReference type="Gene3D" id="1.10.940.10">
    <property type="entry name" value="NusB-like"/>
    <property type="match status" value="1"/>
</dbReference>
<accession>A0A7H1NQR0</accession>
<dbReference type="InterPro" id="IPR001678">
    <property type="entry name" value="MeTrfase_RsmB-F_NOP2_dom"/>
</dbReference>
<dbReference type="InterPro" id="IPR023267">
    <property type="entry name" value="RCMT"/>
</dbReference>
<dbReference type="GO" id="GO:0001510">
    <property type="term" value="P:RNA methylation"/>
    <property type="evidence" value="ECO:0007669"/>
    <property type="project" value="InterPro"/>
</dbReference>
<dbReference type="Proteomes" id="UP000516349">
    <property type="component" value="Chromosome"/>
</dbReference>
<dbReference type="GO" id="GO:0003723">
    <property type="term" value="F:RNA binding"/>
    <property type="evidence" value="ECO:0007669"/>
    <property type="project" value="UniProtKB-UniRule"/>
</dbReference>
<comment type="similarity">
    <text evidence="5">Belongs to the class I-like SAM-binding methyltransferase superfamily. RsmB/NOP family.</text>
</comment>
<feature type="domain" description="SAM-dependent MTase RsmB/NOP-type" evidence="7">
    <location>
        <begin position="244"/>
        <end position="527"/>
    </location>
</feature>
<feature type="binding site" evidence="5">
    <location>
        <begin position="344"/>
        <end position="350"/>
    </location>
    <ligand>
        <name>S-adenosyl-L-methionine</name>
        <dbReference type="ChEBI" id="CHEBI:59789"/>
    </ligand>
</feature>
<keyword evidence="9" id="KW-1185">Reference proteome</keyword>
<evidence type="ECO:0000313" key="9">
    <source>
        <dbReference type="Proteomes" id="UP000516349"/>
    </source>
</evidence>
<feature type="compositionally biased region" description="Basic and acidic residues" evidence="6">
    <location>
        <begin position="17"/>
        <end position="29"/>
    </location>
</feature>
<dbReference type="EMBL" id="CP060244">
    <property type="protein sequence ID" value="QNT78120.1"/>
    <property type="molecule type" value="Genomic_DNA"/>
</dbReference>
<dbReference type="PRINTS" id="PR02008">
    <property type="entry name" value="RCMTFAMILY"/>
</dbReference>
<evidence type="ECO:0000313" key="8">
    <source>
        <dbReference type="EMBL" id="QNT78120.1"/>
    </source>
</evidence>
<dbReference type="AlphaFoldDB" id="A0A7H1NQR0"/>
<evidence type="ECO:0000256" key="5">
    <source>
        <dbReference type="PROSITE-ProRule" id="PRU01023"/>
    </source>
</evidence>
<dbReference type="SUPFAM" id="SSF53335">
    <property type="entry name" value="S-adenosyl-L-methionine-dependent methyltransferases"/>
    <property type="match status" value="1"/>
</dbReference>
<dbReference type="GO" id="GO:0008173">
    <property type="term" value="F:RNA methyltransferase activity"/>
    <property type="evidence" value="ECO:0007669"/>
    <property type="project" value="InterPro"/>
</dbReference>
<dbReference type="PROSITE" id="PS51686">
    <property type="entry name" value="SAM_MT_RSMB_NOP"/>
    <property type="match status" value="1"/>
</dbReference>
<proteinExistence type="inferred from homology"/>
<dbReference type="InterPro" id="IPR006027">
    <property type="entry name" value="NusB_RsmB_TIM44"/>
</dbReference>
<feature type="binding site" evidence="5">
    <location>
        <position position="407"/>
    </location>
    <ligand>
        <name>S-adenosyl-L-methionine</name>
        <dbReference type="ChEBI" id="CHEBI:59789"/>
    </ligand>
</feature>
<feature type="active site" description="Nucleophile" evidence="5">
    <location>
        <position position="460"/>
    </location>
</feature>
<feature type="binding site" evidence="5">
    <location>
        <position position="365"/>
    </location>
    <ligand>
        <name>S-adenosyl-L-methionine</name>
        <dbReference type="ChEBI" id="CHEBI:59789"/>
    </ligand>
</feature>
<organism evidence="8 9">
    <name type="scientific">Entomobacter blattae</name>
    <dbReference type="NCBI Taxonomy" id="2762277"/>
    <lineage>
        <taxon>Bacteria</taxon>
        <taxon>Pseudomonadati</taxon>
        <taxon>Pseudomonadota</taxon>
        <taxon>Alphaproteobacteria</taxon>
        <taxon>Acetobacterales</taxon>
        <taxon>Acetobacteraceae</taxon>
        <taxon>Entomobacter</taxon>
    </lineage>
</organism>
<dbReference type="InterPro" id="IPR035926">
    <property type="entry name" value="NusB-like_sf"/>
</dbReference>
<dbReference type="InterPro" id="IPR029063">
    <property type="entry name" value="SAM-dependent_MTases_sf"/>
</dbReference>
<dbReference type="Pfam" id="PF01029">
    <property type="entry name" value="NusB"/>
    <property type="match status" value="1"/>
</dbReference>
<sequence length="528" mass="57326">MKSRGSWLGCVARKGKGYRDKDMGEERASKRANKPLGRAAKGPPPEKKGAEKRGKRILQKKAIAKTQPENGGKTGGAFSQQLPKEVPGLKSEKTFQSGGKKAHKKGKSVKGTGQIDPTREIAFDILEGVLEKSHTLEGGFSSVGHHQVEARDKAAAHRIAACVLRHLGTLEEVILPHVKRQPPLVVKIILLIGAAQLLFLETPSHAAVSTCVNLAKRRHLAPFGGLVNAVLRRVVEGGAVQLEELDQDRLDVPAWLWRSWGRKARLIAEALSHEAPLDITLKKGAPQPPGGQVLPNGSIRFPAGTRPVELAGFAEGNFWVQDSAATLPARVLNVQAGERVFDLCAAPGGKTAQLADAGGQITAVERDAKRMLRLAENMTRLGFKVEEVIADLLQWAPPQKAQAILLDAPCSATGTARRHPDVLRNRKAQDIRLWADQQERLLKSMPGLLEKGGRLVYSVCSLQPEEGVAHLDYAQSLGFVIDPIPPEELPFLPPEAFGKEGYVATHPGMWAEKGGMDGFFILRLRKVF</sequence>
<evidence type="ECO:0000256" key="4">
    <source>
        <dbReference type="ARBA" id="ARBA00022884"/>
    </source>
</evidence>
<dbReference type="Pfam" id="PF01189">
    <property type="entry name" value="Methyltr_RsmB-F"/>
    <property type="match status" value="1"/>
</dbReference>
<evidence type="ECO:0000256" key="6">
    <source>
        <dbReference type="SAM" id="MobiDB-lite"/>
    </source>
</evidence>
<dbReference type="InterPro" id="IPR049560">
    <property type="entry name" value="MeTrfase_RsmB-F_NOP2_cat"/>
</dbReference>
<keyword evidence="4 5" id="KW-0694">RNA-binding</keyword>
<name>A0A7H1NQR0_9PROT</name>